<dbReference type="Proteomes" id="UP001278766">
    <property type="component" value="Unassembled WGS sequence"/>
</dbReference>
<dbReference type="GeneID" id="87835712"/>
<proteinExistence type="predicted"/>
<evidence type="ECO:0000313" key="2">
    <source>
        <dbReference type="EMBL" id="KAK3296490.1"/>
    </source>
</evidence>
<dbReference type="RefSeq" id="XP_062660004.1">
    <property type="nucleotide sequence ID" value="XM_062798764.1"/>
</dbReference>
<dbReference type="EMBL" id="JAUEPN010000004">
    <property type="protein sequence ID" value="KAK3296490.1"/>
    <property type="molecule type" value="Genomic_DNA"/>
</dbReference>
<dbReference type="AlphaFoldDB" id="A0AAE0HHE5"/>
<comment type="caution">
    <text evidence="2">The sequence shown here is derived from an EMBL/GenBank/DDBJ whole genome shotgun (WGS) entry which is preliminary data.</text>
</comment>
<feature type="region of interest" description="Disordered" evidence="1">
    <location>
        <begin position="1"/>
        <end position="42"/>
    </location>
</feature>
<protein>
    <submittedName>
        <fullName evidence="2">Uncharacterized protein</fullName>
    </submittedName>
</protein>
<sequence length="229" mass="25699">MNDRNQNPLDDWSSDFYFSPPGSPSSFRSAKECLGSEPNPDEVTFNYVTYNIEDLKRNKPTPSKADPLSGSFDPDAARLIISPATFEDSPRDPTRHTTAGPAVVGKEPEWEWISTPDGRSGEGLGSEEWEVRDVTPRESWELRTLHPATRTRYRRRSFELDYGVGEVRCKTPEEVEDDYVVPRGIESDAVGHPRASISGRRLPLVINTGVISTTPPGSPPNVKKEWWLQ</sequence>
<feature type="compositionally biased region" description="Low complexity" evidence="1">
    <location>
        <begin position="14"/>
        <end position="28"/>
    </location>
</feature>
<evidence type="ECO:0000256" key="1">
    <source>
        <dbReference type="SAM" id="MobiDB-lite"/>
    </source>
</evidence>
<reference evidence="2" key="2">
    <citation type="submission" date="2023-06" db="EMBL/GenBank/DDBJ databases">
        <authorList>
            <consortium name="Lawrence Berkeley National Laboratory"/>
            <person name="Haridas S."/>
            <person name="Hensen N."/>
            <person name="Bonometti L."/>
            <person name="Westerberg I."/>
            <person name="Brannstrom I.O."/>
            <person name="Guillou S."/>
            <person name="Cros-Aarteil S."/>
            <person name="Calhoun S."/>
            <person name="Kuo A."/>
            <person name="Mondo S."/>
            <person name="Pangilinan J."/>
            <person name="Riley R."/>
            <person name="Labutti K."/>
            <person name="Andreopoulos B."/>
            <person name="Lipzen A."/>
            <person name="Chen C."/>
            <person name="Yanf M."/>
            <person name="Daum C."/>
            <person name="Ng V."/>
            <person name="Clum A."/>
            <person name="Steindorff A."/>
            <person name="Ohm R."/>
            <person name="Martin F."/>
            <person name="Silar P."/>
            <person name="Natvig D."/>
            <person name="Lalanne C."/>
            <person name="Gautier V."/>
            <person name="Ament-Velasquez S.L."/>
            <person name="Kruys A."/>
            <person name="Hutchinson M.I."/>
            <person name="Powell A.J."/>
            <person name="Barry K."/>
            <person name="Miller A.N."/>
            <person name="Grigoriev I.V."/>
            <person name="Debuchy R."/>
            <person name="Gladieux P."/>
            <person name="Thoren M.H."/>
            <person name="Johannesson H."/>
        </authorList>
    </citation>
    <scope>NUCLEOTIDE SEQUENCE</scope>
    <source>
        <strain evidence="2">CBS 168.71</strain>
    </source>
</reference>
<accession>A0AAE0HHE5</accession>
<organism evidence="2 3">
    <name type="scientific">Chaetomium fimeti</name>
    <dbReference type="NCBI Taxonomy" id="1854472"/>
    <lineage>
        <taxon>Eukaryota</taxon>
        <taxon>Fungi</taxon>
        <taxon>Dikarya</taxon>
        <taxon>Ascomycota</taxon>
        <taxon>Pezizomycotina</taxon>
        <taxon>Sordariomycetes</taxon>
        <taxon>Sordariomycetidae</taxon>
        <taxon>Sordariales</taxon>
        <taxon>Chaetomiaceae</taxon>
        <taxon>Chaetomium</taxon>
    </lineage>
</organism>
<reference evidence="2" key="1">
    <citation type="journal article" date="2023" name="Mol. Phylogenet. Evol.">
        <title>Genome-scale phylogeny and comparative genomics of the fungal order Sordariales.</title>
        <authorList>
            <person name="Hensen N."/>
            <person name="Bonometti L."/>
            <person name="Westerberg I."/>
            <person name="Brannstrom I.O."/>
            <person name="Guillou S."/>
            <person name="Cros-Aarteil S."/>
            <person name="Calhoun S."/>
            <person name="Haridas S."/>
            <person name="Kuo A."/>
            <person name="Mondo S."/>
            <person name="Pangilinan J."/>
            <person name="Riley R."/>
            <person name="LaButti K."/>
            <person name="Andreopoulos B."/>
            <person name="Lipzen A."/>
            <person name="Chen C."/>
            <person name="Yan M."/>
            <person name="Daum C."/>
            <person name="Ng V."/>
            <person name="Clum A."/>
            <person name="Steindorff A."/>
            <person name="Ohm R.A."/>
            <person name="Martin F."/>
            <person name="Silar P."/>
            <person name="Natvig D.O."/>
            <person name="Lalanne C."/>
            <person name="Gautier V."/>
            <person name="Ament-Velasquez S.L."/>
            <person name="Kruys A."/>
            <person name="Hutchinson M.I."/>
            <person name="Powell A.J."/>
            <person name="Barry K."/>
            <person name="Miller A.N."/>
            <person name="Grigoriev I.V."/>
            <person name="Debuchy R."/>
            <person name="Gladieux P."/>
            <person name="Hiltunen Thoren M."/>
            <person name="Johannesson H."/>
        </authorList>
    </citation>
    <scope>NUCLEOTIDE SEQUENCE</scope>
    <source>
        <strain evidence="2">CBS 168.71</strain>
    </source>
</reference>
<keyword evidence="3" id="KW-1185">Reference proteome</keyword>
<name>A0AAE0HHE5_9PEZI</name>
<evidence type="ECO:0000313" key="3">
    <source>
        <dbReference type="Proteomes" id="UP001278766"/>
    </source>
</evidence>
<gene>
    <name evidence="2" type="ORF">B0H64DRAFT_171206</name>
</gene>